<feature type="region of interest" description="Disordered" evidence="1">
    <location>
        <begin position="61"/>
        <end position="87"/>
    </location>
</feature>
<feature type="compositionally biased region" description="Polar residues" evidence="1">
    <location>
        <begin position="143"/>
        <end position="161"/>
    </location>
</feature>
<feature type="region of interest" description="Disordered" evidence="1">
    <location>
        <begin position="1"/>
        <end position="29"/>
    </location>
</feature>
<comment type="caution">
    <text evidence="2">The sequence shown here is derived from an EMBL/GenBank/DDBJ whole genome shotgun (WGS) entry which is preliminary data.</text>
</comment>
<dbReference type="GeneID" id="98146944"/>
<sequence length="161" mass="17802">MPPLGVKSKVKVNDLQPAQEHEPNTAKHTRNRVMAAISKEGYTTPAATTLQPRFGFPFGLPSWDGGGAGDGRLDDKGKDIDRDEDPKVRLRPEEGVLDWPPCLFLFTAAIYLFLSQLIRMTSRLTWVLNAESLEGHLLGPDTDSPTNEPDYGAQSQEEQGR</sequence>
<evidence type="ECO:0000313" key="2">
    <source>
        <dbReference type="EMBL" id="KAL2872620.1"/>
    </source>
</evidence>
<keyword evidence="3" id="KW-1185">Reference proteome</keyword>
<feature type="region of interest" description="Disordered" evidence="1">
    <location>
        <begin position="138"/>
        <end position="161"/>
    </location>
</feature>
<dbReference type="RefSeq" id="XP_070891598.1">
    <property type="nucleotide sequence ID" value="XM_071031872.1"/>
</dbReference>
<feature type="compositionally biased region" description="Basic and acidic residues" evidence="1">
    <location>
        <begin position="71"/>
        <end position="87"/>
    </location>
</feature>
<reference evidence="2 3" key="1">
    <citation type="submission" date="2024-07" db="EMBL/GenBank/DDBJ databases">
        <title>Section-level genome sequencing and comparative genomics of Aspergillus sections Usti and Cavernicolus.</title>
        <authorList>
            <consortium name="Lawrence Berkeley National Laboratory"/>
            <person name="Nybo J.L."/>
            <person name="Vesth T.C."/>
            <person name="Theobald S."/>
            <person name="Frisvad J.C."/>
            <person name="Larsen T.O."/>
            <person name="Kjaerboelling I."/>
            <person name="Rothschild-Mancinelli K."/>
            <person name="Lyhne E.K."/>
            <person name="Kogle M.E."/>
            <person name="Barry K."/>
            <person name="Clum A."/>
            <person name="Na H."/>
            <person name="Ledsgaard L."/>
            <person name="Lin J."/>
            <person name="Lipzen A."/>
            <person name="Kuo A."/>
            <person name="Riley R."/>
            <person name="Mondo S."/>
            <person name="Labutti K."/>
            <person name="Haridas S."/>
            <person name="Pangalinan J."/>
            <person name="Salamov A.A."/>
            <person name="Simmons B.A."/>
            <person name="Magnuson J.K."/>
            <person name="Chen J."/>
            <person name="Drula E."/>
            <person name="Henrissat B."/>
            <person name="Wiebenga A."/>
            <person name="Lubbers R.J."/>
            <person name="Gomes A.C."/>
            <person name="Macurrencykelacurrency M.R."/>
            <person name="Stajich J."/>
            <person name="Grigoriev I.V."/>
            <person name="Mortensen U.H."/>
            <person name="De Vries R.P."/>
            <person name="Baker S.E."/>
            <person name="Andersen M.R."/>
        </authorList>
    </citation>
    <scope>NUCLEOTIDE SEQUENCE [LARGE SCALE GENOMIC DNA]</scope>
    <source>
        <strain evidence="2 3">CBS 449.75</strain>
    </source>
</reference>
<evidence type="ECO:0000256" key="1">
    <source>
        <dbReference type="SAM" id="MobiDB-lite"/>
    </source>
</evidence>
<organism evidence="2 3">
    <name type="scientific">Aspergillus lucknowensis</name>
    <dbReference type="NCBI Taxonomy" id="176173"/>
    <lineage>
        <taxon>Eukaryota</taxon>
        <taxon>Fungi</taxon>
        <taxon>Dikarya</taxon>
        <taxon>Ascomycota</taxon>
        <taxon>Pezizomycotina</taxon>
        <taxon>Eurotiomycetes</taxon>
        <taxon>Eurotiomycetidae</taxon>
        <taxon>Eurotiales</taxon>
        <taxon>Aspergillaceae</taxon>
        <taxon>Aspergillus</taxon>
        <taxon>Aspergillus subgen. Nidulantes</taxon>
    </lineage>
</organism>
<dbReference type="Proteomes" id="UP001610432">
    <property type="component" value="Unassembled WGS sequence"/>
</dbReference>
<proteinExistence type="predicted"/>
<name>A0ABR4M7U4_9EURO</name>
<accession>A0ABR4M7U4</accession>
<evidence type="ECO:0000313" key="3">
    <source>
        <dbReference type="Proteomes" id="UP001610432"/>
    </source>
</evidence>
<dbReference type="EMBL" id="JBFXLQ010000001">
    <property type="protein sequence ID" value="KAL2872620.1"/>
    <property type="molecule type" value="Genomic_DNA"/>
</dbReference>
<protein>
    <submittedName>
        <fullName evidence="2">Uncharacterized protein</fullName>
    </submittedName>
</protein>
<gene>
    <name evidence="2" type="ORF">BJX67DRAFT_376419</name>
</gene>